<organism evidence="2 3">
    <name type="scientific">Trebonia kvetii</name>
    <dbReference type="NCBI Taxonomy" id="2480626"/>
    <lineage>
        <taxon>Bacteria</taxon>
        <taxon>Bacillati</taxon>
        <taxon>Actinomycetota</taxon>
        <taxon>Actinomycetes</taxon>
        <taxon>Streptosporangiales</taxon>
        <taxon>Treboniaceae</taxon>
        <taxon>Trebonia</taxon>
    </lineage>
</organism>
<sequence>MTIGAGILLIAVGAILRFGISTVSTHGFGIHTIGDILMVVGALGVVLWLIVWAPWAPRARSRRTVYREEVPPRRTVYHDEVPPGEVPPARRYTVDETYDDEYRR</sequence>
<comment type="caution">
    <text evidence="2">The sequence shown here is derived from an EMBL/GenBank/DDBJ whole genome shotgun (WGS) entry which is preliminary data.</text>
</comment>
<reference evidence="2 3" key="1">
    <citation type="submission" date="2018-11" db="EMBL/GenBank/DDBJ databases">
        <title>Trebonia kvetii gen.nov., sp.nov., a novel acidophilic actinobacterium, and proposal of the new actinobacterial family Treboniaceae fam. nov.</title>
        <authorList>
            <person name="Rapoport D."/>
            <person name="Sagova-Mareckova M."/>
            <person name="Sedlacek I."/>
            <person name="Provaznik J."/>
            <person name="Kralova S."/>
            <person name="Pavlinic D."/>
            <person name="Benes V."/>
            <person name="Kopecky J."/>
        </authorList>
    </citation>
    <scope>NUCLEOTIDE SEQUENCE [LARGE SCALE GENOMIC DNA]</scope>
    <source>
        <strain evidence="2 3">15Tr583</strain>
    </source>
</reference>
<dbReference type="Proteomes" id="UP000460272">
    <property type="component" value="Unassembled WGS sequence"/>
</dbReference>
<keyword evidence="1" id="KW-0472">Membrane</keyword>
<keyword evidence="1" id="KW-0812">Transmembrane</keyword>
<protein>
    <submittedName>
        <fullName evidence="2">Uncharacterized protein</fullName>
    </submittedName>
</protein>
<name>A0A6P2BKN9_9ACTN</name>
<evidence type="ECO:0000313" key="3">
    <source>
        <dbReference type="Proteomes" id="UP000460272"/>
    </source>
</evidence>
<keyword evidence="1" id="KW-1133">Transmembrane helix</keyword>
<dbReference type="OrthoDB" id="4775046at2"/>
<dbReference type="AlphaFoldDB" id="A0A6P2BKN9"/>
<dbReference type="RefSeq" id="WP_145862351.1">
    <property type="nucleotide sequence ID" value="NZ_RPFW01000014.1"/>
</dbReference>
<proteinExistence type="predicted"/>
<feature type="transmembrane region" description="Helical" evidence="1">
    <location>
        <begin position="35"/>
        <end position="55"/>
    </location>
</feature>
<dbReference type="EMBL" id="RPFW01000014">
    <property type="protein sequence ID" value="TVY99058.1"/>
    <property type="molecule type" value="Genomic_DNA"/>
</dbReference>
<gene>
    <name evidence="2" type="ORF">EAS64_42220</name>
</gene>
<keyword evidence="3" id="KW-1185">Reference proteome</keyword>
<accession>A0A6P2BKN9</accession>
<evidence type="ECO:0000256" key="1">
    <source>
        <dbReference type="SAM" id="Phobius"/>
    </source>
</evidence>
<evidence type="ECO:0000313" key="2">
    <source>
        <dbReference type="EMBL" id="TVY99058.1"/>
    </source>
</evidence>